<evidence type="ECO:0000259" key="3">
    <source>
        <dbReference type="PROSITE" id="PS50158"/>
    </source>
</evidence>
<evidence type="ECO:0000256" key="2">
    <source>
        <dbReference type="SAM" id="MobiDB-lite"/>
    </source>
</evidence>
<sequence>MVVWVHFPGLPVHFYHKELLFTMGNLLGRSIKLDFHTQHQQRAKFARMAVEVDLSKPLVPMIRLDGRWQKVEYENLPVVCFDCGIVGHTNVSCPTRDRGANRDNESGALATTMMLAGDASPEANAGFGPWMVVSRKSRRNQKDTATKGKMEQGMAIANGQKRGEERKEGEILGKAPSQKEGVSQPKQRQQTGERQAAKTEGKGKGVSKGKGKVLEAVGFTEKGLLGPKPKAGEASSSGPSKVATQATSQTSQVQSPKQPAKSSNGPNRKEEDLANPTGPATQAIDGNGTRIRIVEALPYQPPAPRVVNLETPSAVSKTKSKKEGRGGGTKKAATPRKSTPLRQNALKPLQIWSPVKEKRGRNKEKRVSLTLQQIKEWTDAALPKAVTDIELTNKEDLGKMEADPSGIASRQDAPGH</sequence>
<feature type="region of interest" description="Disordered" evidence="2">
    <location>
        <begin position="393"/>
        <end position="416"/>
    </location>
</feature>
<feature type="compositionally biased region" description="Basic and acidic residues" evidence="2">
    <location>
        <begin position="393"/>
        <end position="402"/>
    </location>
</feature>
<dbReference type="PANTHER" id="PTHR31286:SF99">
    <property type="entry name" value="DUF4283 DOMAIN-CONTAINING PROTEIN"/>
    <property type="match status" value="1"/>
</dbReference>
<name>A0AAV2F0F0_9ROSI</name>
<dbReference type="PROSITE" id="PS50158">
    <property type="entry name" value="ZF_CCHC"/>
    <property type="match status" value="1"/>
</dbReference>
<evidence type="ECO:0000313" key="5">
    <source>
        <dbReference type="Proteomes" id="UP001497516"/>
    </source>
</evidence>
<feature type="compositionally biased region" description="Polar residues" evidence="2">
    <location>
        <begin position="256"/>
        <end position="266"/>
    </location>
</feature>
<feature type="domain" description="CCHC-type" evidence="3">
    <location>
        <begin position="80"/>
        <end position="94"/>
    </location>
</feature>
<protein>
    <recommendedName>
        <fullName evidence="3">CCHC-type domain-containing protein</fullName>
    </recommendedName>
</protein>
<keyword evidence="1" id="KW-0479">Metal-binding</keyword>
<evidence type="ECO:0000313" key="4">
    <source>
        <dbReference type="EMBL" id="CAL1391483.1"/>
    </source>
</evidence>
<dbReference type="GO" id="GO:0008270">
    <property type="term" value="F:zinc ion binding"/>
    <property type="evidence" value="ECO:0007669"/>
    <property type="project" value="UniProtKB-KW"/>
</dbReference>
<dbReference type="PANTHER" id="PTHR31286">
    <property type="entry name" value="GLYCINE-RICH CELL WALL STRUCTURAL PROTEIN 1.8-LIKE"/>
    <property type="match status" value="1"/>
</dbReference>
<keyword evidence="1" id="KW-0862">Zinc</keyword>
<dbReference type="InterPro" id="IPR040256">
    <property type="entry name" value="At4g02000-like"/>
</dbReference>
<evidence type="ECO:0000256" key="1">
    <source>
        <dbReference type="PROSITE-ProRule" id="PRU00047"/>
    </source>
</evidence>
<keyword evidence="5" id="KW-1185">Reference proteome</keyword>
<dbReference type="GO" id="GO:0003676">
    <property type="term" value="F:nucleic acid binding"/>
    <property type="evidence" value="ECO:0007669"/>
    <property type="project" value="InterPro"/>
</dbReference>
<organism evidence="4 5">
    <name type="scientific">Linum trigynum</name>
    <dbReference type="NCBI Taxonomy" id="586398"/>
    <lineage>
        <taxon>Eukaryota</taxon>
        <taxon>Viridiplantae</taxon>
        <taxon>Streptophyta</taxon>
        <taxon>Embryophyta</taxon>
        <taxon>Tracheophyta</taxon>
        <taxon>Spermatophyta</taxon>
        <taxon>Magnoliopsida</taxon>
        <taxon>eudicotyledons</taxon>
        <taxon>Gunneridae</taxon>
        <taxon>Pentapetalae</taxon>
        <taxon>rosids</taxon>
        <taxon>fabids</taxon>
        <taxon>Malpighiales</taxon>
        <taxon>Linaceae</taxon>
        <taxon>Linum</taxon>
    </lineage>
</organism>
<feature type="compositionally biased region" description="Basic and acidic residues" evidence="2">
    <location>
        <begin position="161"/>
        <end position="171"/>
    </location>
</feature>
<feature type="compositionally biased region" description="Low complexity" evidence="2">
    <location>
        <begin position="242"/>
        <end position="255"/>
    </location>
</feature>
<dbReference type="EMBL" id="OZ034819">
    <property type="protein sequence ID" value="CAL1391483.1"/>
    <property type="molecule type" value="Genomic_DNA"/>
</dbReference>
<dbReference type="AlphaFoldDB" id="A0AAV2F0F0"/>
<proteinExistence type="predicted"/>
<feature type="compositionally biased region" description="Basic and acidic residues" evidence="2">
    <location>
        <begin position="140"/>
        <end position="150"/>
    </location>
</feature>
<feature type="compositionally biased region" description="Polar residues" evidence="2">
    <location>
        <begin position="180"/>
        <end position="193"/>
    </location>
</feature>
<gene>
    <name evidence="4" type="ORF">LTRI10_LOCUS32203</name>
</gene>
<dbReference type="Proteomes" id="UP001497516">
    <property type="component" value="Chromosome 6"/>
</dbReference>
<feature type="region of interest" description="Disordered" evidence="2">
    <location>
        <begin position="132"/>
        <end position="366"/>
    </location>
</feature>
<keyword evidence="1" id="KW-0863">Zinc-finger</keyword>
<dbReference type="InterPro" id="IPR001878">
    <property type="entry name" value="Znf_CCHC"/>
</dbReference>
<accession>A0AAV2F0F0</accession>
<reference evidence="4 5" key="1">
    <citation type="submission" date="2024-04" db="EMBL/GenBank/DDBJ databases">
        <authorList>
            <person name="Fracassetti M."/>
        </authorList>
    </citation>
    <scope>NUCLEOTIDE SEQUENCE [LARGE SCALE GENOMIC DNA]</scope>
</reference>